<dbReference type="GO" id="GO:0015528">
    <property type="term" value="F:lactose:proton symporter activity"/>
    <property type="evidence" value="ECO:0007669"/>
    <property type="project" value="TreeGrafter"/>
</dbReference>
<organism evidence="10 11">
    <name type="scientific">Alteribacillus bidgolensis</name>
    <dbReference type="NCBI Taxonomy" id="930129"/>
    <lineage>
        <taxon>Bacteria</taxon>
        <taxon>Bacillati</taxon>
        <taxon>Bacillota</taxon>
        <taxon>Bacilli</taxon>
        <taxon>Bacillales</taxon>
        <taxon>Bacillaceae</taxon>
        <taxon>Alteribacillus</taxon>
    </lineage>
</organism>
<dbReference type="GO" id="GO:0030395">
    <property type="term" value="F:lactose binding"/>
    <property type="evidence" value="ECO:0007669"/>
    <property type="project" value="TreeGrafter"/>
</dbReference>
<proteinExistence type="predicted"/>
<dbReference type="PIRSF" id="PIRSF004925">
    <property type="entry name" value="HcaT"/>
    <property type="match status" value="1"/>
</dbReference>
<dbReference type="EMBL" id="FNDU01000001">
    <property type="protein sequence ID" value="SDH52256.1"/>
    <property type="molecule type" value="Genomic_DNA"/>
</dbReference>
<evidence type="ECO:0000256" key="2">
    <source>
        <dbReference type="ARBA" id="ARBA00022448"/>
    </source>
</evidence>
<evidence type="ECO:0000256" key="6">
    <source>
        <dbReference type="ARBA" id="ARBA00022989"/>
    </source>
</evidence>
<feature type="transmembrane region" description="Helical" evidence="8">
    <location>
        <begin position="135"/>
        <end position="152"/>
    </location>
</feature>
<dbReference type="SUPFAM" id="SSF103473">
    <property type="entry name" value="MFS general substrate transporter"/>
    <property type="match status" value="1"/>
</dbReference>
<dbReference type="OrthoDB" id="1650886at2"/>
<feature type="transmembrane region" description="Helical" evidence="8">
    <location>
        <begin position="236"/>
        <end position="258"/>
    </location>
</feature>
<keyword evidence="7 8" id="KW-0472">Membrane</keyword>
<feature type="transmembrane region" description="Helical" evidence="8">
    <location>
        <begin position="73"/>
        <end position="91"/>
    </location>
</feature>
<evidence type="ECO:0000256" key="4">
    <source>
        <dbReference type="ARBA" id="ARBA00022519"/>
    </source>
</evidence>
<feature type="transmembrane region" description="Helical" evidence="8">
    <location>
        <begin position="42"/>
        <end position="61"/>
    </location>
</feature>
<evidence type="ECO:0000259" key="9">
    <source>
        <dbReference type="Pfam" id="PF12832"/>
    </source>
</evidence>
<dbReference type="InterPro" id="IPR036259">
    <property type="entry name" value="MFS_trans_sf"/>
</dbReference>
<evidence type="ECO:0000313" key="11">
    <source>
        <dbReference type="Proteomes" id="UP000199017"/>
    </source>
</evidence>
<keyword evidence="11" id="KW-1185">Reference proteome</keyword>
<evidence type="ECO:0000256" key="8">
    <source>
        <dbReference type="SAM" id="Phobius"/>
    </source>
</evidence>
<evidence type="ECO:0000256" key="3">
    <source>
        <dbReference type="ARBA" id="ARBA00022475"/>
    </source>
</evidence>
<reference evidence="10 11" key="1">
    <citation type="submission" date="2016-10" db="EMBL/GenBank/DDBJ databases">
        <authorList>
            <person name="de Groot N.N."/>
        </authorList>
    </citation>
    <scope>NUCLEOTIDE SEQUENCE [LARGE SCALE GENOMIC DNA]</scope>
    <source>
        <strain evidence="11">P4B,CCM 7963,CECT 7998,DSM 25260,IBRC-M 10614,KCTC 13821</strain>
    </source>
</reference>
<feature type="transmembrane region" description="Helical" evidence="8">
    <location>
        <begin position="291"/>
        <end position="313"/>
    </location>
</feature>
<feature type="domain" description="Major facilitator superfamily associated" evidence="9">
    <location>
        <begin position="10"/>
        <end position="358"/>
    </location>
</feature>
<feature type="transmembrane region" description="Helical" evidence="8">
    <location>
        <begin position="360"/>
        <end position="378"/>
    </location>
</feature>
<dbReference type="STRING" id="930129.SAMN05216352_101540"/>
<dbReference type="PANTHER" id="PTHR23522">
    <property type="entry name" value="BLL5896 PROTEIN"/>
    <property type="match status" value="1"/>
</dbReference>
<keyword evidence="2" id="KW-0813">Transport</keyword>
<feature type="transmembrane region" description="Helical" evidence="8">
    <location>
        <begin position="325"/>
        <end position="348"/>
    </location>
</feature>
<dbReference type="PANTHER" id="PTHR23522:SF10">
    <property type="entry name" value="3-PHENYLPROPIONIC ACID TRANSPORTER-RELATED"/>
    <property type="match status" value="1"/>
</dbReference>
<accession>A0A1G8D3F1</accession>
<evidence type="ECO:0000256" key="7">
    <source>
        <dbReference type="ARBA" id="ARBA00023136"/>
    </source>
</evidence>
<feature type="transmembrane region" description="Helical" evidence="8">
    <location>
        <begin position="7"/>
        <end position="30"/>
    </location>
</feature>
<evidence type="ECO:0000256" key="1">
    <source>
        <dbReference type="ARBA" id="ARBA00004429"/>
    </source>
</evidence>
<feature type="transmembrane region" description="Helical" evidence="8">
    <location>
        <begin position="198"/>
        <end position="216"/>
    </location>
</feature>
<keyword evidence="4" id="KW-0997">Cell inner membrane</keyword>
<dbReference type="RefSeq" id="WP_091580481.1">
    <property type="nucleotide sequence ID" value="NZ_FNDU01000001.1"/>
</dbReference>
<evidence type="ECO:0000313" key="10">
    <source>
        <dbReference type="EMBL" id="SDH52256.1"/>
    </source>
</evidence>
<feature type="transmembrane region" description="Helical" evidence="8">
    <location>
        <begin position="158"/>
        <end position="178"/>
    </location>
</feature>
<gene>
    <name evidence="10" type="ORF">SAMN05216352_101540</name>
</gene>
<evidence type="ECO:0000256" key="5">
    <source>
        <dbReference type="ARBA" id="ARBA00022692"/>
    </source>
</evidence>
<keyword evidence="6 8" id="KW-1133">Transmembrane helix</keyword>
<dbReference type="Gene3D" id="1.20.1250.20">
    <property type="entry name" value="MFS general substrate transporter like domains"/>
    <property type="match status" value="2"/>
</dbReference>
<dbReference type="Proteomes" id="UP000199017">
    <property type="component" value="Unassembled WGS sequence"/>
</dbReference>
<keyword evidence="3" id="KW-1003">Cell membrane</keyword>
<feature type="transmembrane region" description="Helical" evidence="8">
    <location>
        <begin position="265"/>
        <end position="285"/>
    </location>
</feature>
<keyword evidence="5 8" id="KW-0812">Transmembrane</keyword>
<name>A0A1G8D3F1_9BACI</name>
<comment type="subcellular location">
    <subcellularLocation>
        <location evidence="1">Cell inner membrane</location>
        <topology evidence="1">Multi-pass membrane protein</topology>
    </subcellularLocation>
</comment>
<sequence>MIRQQGIFPLMIYLFFAYSALTIIVGYAPVYFQYKGISQTHIGWLMAIGPLASVFAQPFWGYRSDKWKSIKKVLMICMGAAIVMSIILFQMNSLPTLMLFMFCLFIFLAPCTALGDSLAQKTALQEKLNFGSIRMWGSLGFAVTSLVTGFILETYSPAFIPLPFQTCAVIAFILIFFLRDVKPSKKPVTLINAVKFGLQPHVFIFLMLVFFISIGHRANDSFLGLYILELGGRESFIGRAWFVGVVSEAVIFFLSVLWFRRFHPLIFIIISGLIYASRWLIMGLTDDPVHLIWLQVFHGVSFGLMYFSSLSYITKLVPEELQATGHLLFITTFFGISGIAGSLGGGWAMDEFGGAGLYKWLGISSLLGAVSLSIYAVVMKKKKINAAF</sequence>
<protein>
    <recommendedName>
        <fullName evidence="9">Major facilitator superfamily associated domain-containing protein</fullName>
    </recommendedName>
</protein>
<dbReference type="AlphaFoldDB" id="A0A1G8D3F1"/>
<dbReference type="Pfam" id="PF12832">
    <property type="entry name" value="MFS_1_like"/>
    <property type="match status" value="1"/>
</dbReference>
<feature type="transmembrane region" description="Helical" evidence="8">
    <location>
        <begin position="97"/>
        <end position="115"/>
    </location>
</feature>
<dbReference type="InterPro" id="IPR026032">
    <property type="entry name" value="HcaT-like"/>
</dbReference>
<dbReference type="InterPro" id="IPR024989">
    <property type="entry name" value="MFS_assoc_dom"/>
</dbReference>
<dbReference type="GO" id="GO:0005886">
    <property type="term" value="C:plasma membrane"/>
    <property type="evidence" value="ECO:0007669"/>
    <property type="project" value="UniProtKB-SubCell"/>
</dbReference>